<dbReference type="PRINTS" id="PR00344">
    <property type="entry name" value="BCTRLSENSOR"/>
</dbReference>
<comment type="catalytic activity">
    <reaction evidence="1">
        <text>ATP + protein L-histidine = ADP + protein N-phospho-L-histidine.</text>
        <dbReference type="EC" id="2.7.13.3"/>
    </reaction>
</comment>
<dbReference type="SUPFAM" id="SSF158472">
    <property type="entry name" value="HAMP domain-like"/>
    <property type="match status" value="1"/>
</dbReference>
<evidence type="ECO:0000256" key="1">
    <source>
        <dbReference type="ARBA" id="ARBA00000085"/>
    </source>
</evidence>
<dbReference type="InterPro" id="IPR004358">
    <property type="entry name" value="Sig_transdc_His_kin-like_C"/>
</dbReference>
<evidence type="ECO:0000256" key="2">
    <source>
        <dbReference type="ARBA" id="ARBA00004651"/>
    </source>
</evidence>
<gene>
    <name evidence="12" type="ORF">H7C18_11165</name>
</gene>
<evidence type="ECO:0000313" key="12">
    <source>
        <dbReference type="EMBL" id="MBB6731467.1"/>
    </source>
</evidence>
<keyword evidence="10" id="KW-1133">Transmembrane helix</keyword>
<dbReference type="PANTHER" id="PTHR34220:SF7">
    <property type="entry name" value="SENSOR HISTIDINE KINASE YPDA"/>
    <property type="match status" value="1"/>
</dbReference>
<dbReference type="InterPro" id="IPR003660">
    <property type="entry name" value="HAMP_dom"/>
</dbReference>
<dbReference type="Pfam" id="PF06580">
    <property type="entry name" value="His_kinase"/>
    <property type="match status" value="1"/>
</dbReference>
<reference evidence="12 13" key="1">
    <citation type="submission" date="2020-08" db="EMBL/GenBank/DDBJ databases">
        <title>Cohnella phylogeny.</title>
        <authorList>
            <person name="Dunlap C."/>
        </authorList>
    </citation>
    <scope>NUCLEOTIDE SEQUENCE [LARGE SCALE GENOMIC DNA]</scope>
    <source>
        <strain evidence="12 13">CBP 2801</strain>
    </source>
</reference>
<keyword evidence="8" id="KW-0902">Two-component regulatory system</keyword>
<dbReference type="InterPro" id="IPR003594">
    <property type="entry name" value="HATPase_dom"/>
</dbReference>
<keyword evidence="6" id="KW-0808">Transferase</keyword>
<evidence type="ECO:0000256" key="4">
    <source>
        <dbReference type="ARBA" id="ARBA00022475"/>
    </source>
</evidence>
<keyword evidence="5" id="KW-0597">Phosphoprotein</keyword>
<evidence type="ECO:0000256" key="7">
    <source>
        <dbReference type="ARBA" id="ARBA00022777"/>
    </source>
</evidence>
<evidence type="ECO:0000256" key="5">
    <source>
        <dbReference type="ARBA" id="ARBA00022553"/>
    </source>
</evidence>
<dbReference type="Proteomes" id="UP000564644">
    <property type="component" value="Unassembled WGS sequence"/>
</dbReference>
<dbReference type="EMBL" id="JACJVO010000012">
    <property type="protein sequence ID" value="MBB6731467.1"/>
    <property type="molecule type" value="Genomic_DNA"/>
</dbReference>
<keyword evidence="4" id="KW-1003">Cell membrane</keyword>
<dbReference type="GO" id="GO:0000155">
    <property type="term" value="F:phosphorelay sensor kinase activity"/>
    <property type="evidence" value="ECO:0007669"/>
    <property type="project" value="InterPro"/>
</dbReference>
<dbReference type="PANTHER" id="PTHR34220">
    <property type="entry name" value="SENSOR HISTIDINE KINASE YPDA"/>
    <property type="match status" value="1"/>
</dbReference>
<evidence type="ECO:0000256" key="3">
    <source>
        <dbReference type="ARBA" id="ARBA00012438"/>
    </source>
</evidence>
<feature type="transmembrane region" description="Helical" evidence="10">
    <location>
        <begin position="303"/>
        <end position="327"/>
    </location>
</feature>
<evidence type="ECO:0000313" key="13">
    <source>
        <dbReference type="Proteomes" id="UP000564644"/>
    </source>
</evidence>
<evidence type="ECO:0000256" key="10">
    <source>
        <dbReference type="SAM" id="Phobius"/>
    </source>
</evidence>
<evidence type="ECO:0000256" key="8">
    <source>
        <dbReference type="ARBA" id="ARBA00023012"/>
    </source>
</evidence>
<dbReference type="InterPro" id="IPR036890">
    <property type="entry name" value="HATPase_C_sf"/>
</dbReference>
<keyword evidence="10" id="KW-0812">Transmembrane</keyword>
<evidence type="ECO:0000256" key="9">
    <source>
        <dbReference type="ARBA" id="ARBA00023136"/>
    </source>
</evidence>
<keyword evidence="13" id="KW-1185">Reference proteome</keyword>
<name>A0A7X0VVL1_9BACL</name>
<dbReference type="RefSeq" id="WP_185129139.1">
    <property type="nucleotide sequence ID" value="NZ_JACJVO010000012.1"/>
</dbReference>
<accession>A0A7X0VVL1</accession>
<dbReference type="InterPro" id="IPR050640">
    <property type="entry name" value="Bact_2-comp_sensor_kinase"/>
</dbReference>
<dbReference type="InterPro" id="IPR010559">
    <property type="entry name" value="Sig_transdc_His_kin_internal"/>
</dbReference>
<evidence type="ECO:0000256" key="6">
    <source>
        <dbReference type="ARBA" id="ARBA00022679"/>
    </source>
</evidence>
<dbReference type="SUPFAM" id="SSF55874">
    <property type="entry name" value="ATPase domain of HSP90 chaperone/DNA topoisomerase II/histidine kinase"/>
    <property type="match status" value="1"/>
</dbReference>
<sequence>MAMALRLAKRTLRGLLRPFQKSLRYKLMLLMVLIAVLPLSLVTLFATQTTKRSLTSEVVRSNESRMDWAAKYFDEKIDQLQAVAYSLLLDGNLFPNANGGALQLPESPEFVSQYTIDKLKSLYSANNKNISRVALYLKSQGRLYYADKDASAATEQLATPYADWGALGAGHQTINRLVNDKMNTFTIVRSMNRFSDQEVLGGVMLTVRWKMMDSVLEMIHSESNSEVFLADGDGNVLYSPYDAGMTIEAEALKTAFGDPAGSGYAASKKGFLFFQPTAADRVWIVKFIPIRYVTQGASSTLNFSLVTAAAFTIVAIAASILTAYFLTKPIIRLTRSMKAVEIQNFDVGLRAPRSDEIGTLERRFNSMIGRIKDLIQTEYKAKIEKRTAQVKAMQAQINPHFLHNALQAIGGIALSRDVPEINDHVRAISDLFRYAIRMKSDLVTVADELEHVGSYLQIQKLRFGHMISVRIEADEACLPCRIPKFSLQPLVENCFIHGLEGKMDAWSLVIRAEMVMDEVQIEIEDNGFGIGEARLGEIRRQLGREADDEKEGEGMGMSNVNARIKMLLGEEYGLFVTSAEQAGTTVRLLLPAQREEGTATA</sequence>
<dbReference type="PROSITE" id="PS50885">
    <property type="entry name" value="HAMP"/>
    <property type="match status" value="1"/>
</dbReference>
<comment type="subcellular location">
    <subcellularLocation>
        <location evidence="2">Cell membrane</location>
        <topology evidence="2">Multi-pass membrane protein</topology>
    </subcellularLocation>
</comment>
<evidence type="ECO:0000259" key="11">
    <source>
        <dbReference type="PROSITE" id="PS50885"/>
    </source>
</evidence>
<dbReference type="Gene3D" id="3.30.565.10">
    <property type="entry name" value="Histidine kinase-like ATPase, C-terminal domain"/>
    <property type="match status" value="1"/>
</dbReference>
<proteinExistence type="predicted"/>
<dbReference type="GO" id="GO:0005886">
    <property type="term" value="C:plasma membrane"/>
    <property type="evidence" value="ECO:0007669"/>
    <property type="project" value="UniProtKB-SubCell"/>
</dbReference>
<dbReference type="EC" id="2.7.13.3" evidence="3"/>
<dbReference type="AlphaFoldDB" id="A0A7X0VVL1"/>
<dbReference type="CDD" id="cd06225">
    <property type="entry name" value="HAMP"/>
    <property type="match status" value="1"/>
</dbReference>
<dbReference type="SMART" id="SM00304">
    <property type="entry name" value="HAMP"/>
    <property type="match status" value="1"/>
</dbReference>
<feature type="domain" description="HAMP" evidence="11">
    <location>
        <begin position="324"/>
        <end position="376"/>
    </location>
</feature>
<keyword evidence="7 12" id="KW-0418">Kinase</keyword>
<comment type="caution">
    <text evidence="12">The sequence shown here is derived from an EMBL/GenBank/DDBJ whole genome shotgun (WGS) entry which is preliminary data.</text>
</comment>
<protein>
    <recommendedName>
        <fullName evidence="3">histidine kinase</fullName>
        <ecNumber evidence="3">2.7.13.3</ecNumber>
    </recommendedName>
</protein>
<dbReference type="Pfam" id="PF02518">
    <property type="entry name" value="HATPase_c"/>
    <property type="match status" value="1"/>
</dbReference>
<dbReference type="Gene3D" id="6.10.340.10">
    <property type="match status" value="1"/>
</dbReference>
<keyword evidence="9 10" id="KW-0472">Membrane</keyword>
<organism evidence="12 13">
    <name type="scientific">Cohnella zeiphila</name>
    <dbReference type="NCBI Taxonomy" id="2761120"/>
    <lineage>
        <taxon>Bacteria</taxon>
        <taxon>Bacillati</taxon>
        <taxon>Bacillota</taxon>
        <taxon>Bacilli</taxon>
        <taxon>Bacillales</taxon>
        <taxon>Paenibacillaceae</taxon>
        <taxon>Cohnella</taxon>
    </lineage>
</organism>
<dbReference type="Pfam" id="PF00672">
    <property type="entry name" value="HAMP"/>
    <property type="match status" value="1"/>
</dbReference>